<organism evidence="2">
    <name type="scientific">marine sediment metagenome</name>
    <dbReference type="NCBI Taxonomy" id="412755"/>
    <lineage>
        <taxon>unclassified sequences</taxon>
        <taxon>metagenomes</taxon>
        <taxon>ecological metagenomes</taxon>
    </lineage>
</organism>
<reference evidence="2" key="1">
    <citation type="journal article" date="2015" name="Nature">
        <title>Complex archaea that bridge the gap between prokaryotes and eukaryotes.</title>
        <authorList>
            <person name="Spang A."/>
            <person name="Saw J.H."/>
            <person name="Jorgensen S.L."/>
            <person name="Zaremba-Niedzwiedzka K."/>
            <person name="Martijn J."/>
            <person name="Lind A.E."/>
            <person name="van Eijk R."/>
            <person name="Schleper C."/>
            <person name="Guy L."/>
            <person name="Ettema T.J."/>
        </authorList>
    </citation>
    <scope>NUCLEOTIDE SEQUENCE</scope>
</reference>
<name>A0A0F9UV27_9ZZZZ</name>
<gene>
    <name evidence="2" type="ORF">LCGC14_0165340</name>
</gene>
<sequence>MPLGKYVDGTCSRCGGAVKINLEKIKDSDCPRCDKGKKKLAEPKPAKKKKTSNVRSKEFRYPENKDLKPGEYPLETFLDFHCRSVNRYHQSPHLRVRDKGAAYRALEKESFGSVRRVEQRVKLTLVSHRQLLVDEENLAAGSAKGLVDILVRLGWIKDDTKQWLERDYDQKQVLAKDMEKGAERGTYIKIELV</sequence>
<proteinExistence type="predicted"/>
<feature type="region of interest" description="Disordered" evidence="1">
    <location>
        <begin position="32"/>
        <end position="57"/>
    </location>
</feature>
<dbReference type="EMBL" id="LAZR01000062">
    <property type="protein sequence ID" value="KKN96890.1"/>
    <property type="molecule type" value="Genomic_DNA"/>
</dbReference>
<comment type="caution">
    <text evidence="2">The sequence shown here is derived from an EMBL/GenBank/DDBJ whole genome shotgun (WGS) entry which is preliminary data.</text>
</comment>
<dbReference type="AlphaFoldDB" id="A0A0F9UV27"/>
<accession>A0A0F9UV27</accession>
<protein>
    <submittedName>
        <fullName evidence="2">Uncharacterized protein</fullName>
    </submittedName>
</protein>
<evidence type="ECO:0000256" key="1">
    <source>
        <dbReference type="SAM" id="MobiDB-lite"/>
    </source>
</evidence>
<feature type="compositionally biased region" description="Basic and acidic residues" evidence="1">
    <location>
        <begin position="32"/>
        <end position="45"/>
    </location>
</feature>
<evidence type="ECO:0000313" key="2">
    <source>
        <dbReference type="EMBL" id="KKN96890.1"/>
    </source>
</evidence>